<comment type="caution">
    <text evidence="1">The sequence shown here is derived from an EMBL/GenBank/DDBJ whole genome shotgun (WGS) entry which is preliminary data.</text>
</comment>
<organism evidence="1 2">
    <name type="scientific">Mycena belliarum</name>
    <dbReference type="NCBI Taxonomy" id="1033014"/>
    <lineage>
        <taxon>Eukaryota</taxon>
        <taxon>Fungi</taxon>
        <taxon>Dikarya</taxon>
        <taxon>Basidiomycota</taxon>
        <taxon>Agaricomycotina</taxon>
        <taxon>Agaricomycetes</taxon>
        <taxon>Agaricomycetidae</taxon>
        <taxon>Agaricales</taxon>
        <taxon>Marasmiineae</taxon>
        <taxon>Mycenaceae</taxon>
        <taxon>Mycena</taxon>
    </lineage>
</organism>
<accession>A0AAD6ULM0</accession>
<keyword evidence="2" id="KW-1185">Reference proteome</keyword>
<protein>
    <submittedName>
        <fullName evidence="1">Uncharacterized protein</fullName>
    </submittedName>
</protein>
<dbReference type="Proteomes" id="UP001222325">
    <property type="component" value="Unassembled WGS sequence"/>
</dbReference>
<sequence>MAAKQNPKTKIPEAVADRTLWQSYLALPAATRLRFSVGMALFAATGIVVSNYLEKNIPVPAEEASKNK</sequence>
<name>A0AAD6ULM0_9AGAR</name>
<dbReference type="AlphaFoldDB" id="A0AAD6ULM0"/>
<gene>
    <name evidence="1" type="ORF">B0H15DRAFT_811572</name>
</gene>
<evidence type="ECO:0000313" key="2">
    <source>
        <dbReference type="Proteomes" id="UP001222325"/>
    </source>
</evidence>
<evidence type="ECO:0000313" key="1">
    <source>
        <dbReference type="EMBL" id="KAJ7103245.1"/>
    </source>
</evidence>
<proteinExistence type="predicted"/>
<reference evidence="1" key="1">
    <citation type="submission" date="2023-03" db="EMBL/GenBank/DDBJ databases">
        <title>Massive genome expansion in bonnet fungi (Mycena s.s.) driven by repeated elements and novel gene families across ecological guilds.</title>
        <authorList>
            <consortium name="Lawrence Berkeley National Laboratory"/>
            <person name="Harder C.B."/>
            <person name="Miyauchi S."/>
            <person name="Viragh M."/>
            <person name="Kuo A."/>
            <person name="Thoen E."/>
            <person name="Andreopoulos B."/>
            <person name="Lu D."/>
            <person name="Skrede I."/>
            <person name="Drula E."/>
            <person name="Henrissat B."/>
            <person name="Morin E."/>
            <person name="Kohler A."/>
            <person name="Barry K."/>
            <person name="LaButti K."/>
            <person name="Morin E."/>
            <person name="Salamov A."/>
            <person name="Lipzen A."/>
            <person name="Mereny Z."/>
            <person name="Hegedus B."/>
            <person name="Baldrian P."/>
            <person name="Stursova M."/>
            <person name="Weitz H."/>
            <person name="Taylor A."/>
            <person name="Grigoriev I.V."/>
            <person name="Nagy L.G."/>
            <person name="Martin F."/>
            <person name="Kauserud H."/>
        </authorList>
    </citation>
    <scope>NUCLEOTIDE SEQUENCE</scope>
    <source>
        <strain evidence="1">CBHHK173m</strain>
    </source>
</reference>
<dbReference type="EMBL" id="JARJCN010000002">
    <property type="protein sequence ID" value="KAJ7103245.1"/>
    <property type="molecule type" value="Genomic_DNA"/>
</dbReference>